<evidence type="ECO:0000256" key="1">
    <source>
        <dbReference type="ARBA" id="ARBA00022490"/>
    </source>
</evidence>
<dbReference type="EMBL" id="FOLO01000005">
    <property type="protein sequence ID" value="SFC13293.1"/>
    <property type="molecule type" value="Genomic_DNA"/>
</dbReference>
<reference evidence="4 5" key="1">
    <citation type="submission" date="2016-10" db="EMBL/GenBank/DDBJ databases">
        <authorList>
            <person name="de Groot N.N."/>
        </authorList>
    </citation>
    <scope>NUCLEOTIDE SEQUENCE [LARGE SCALE GENOMIC DNA]</scope>
    <source>
        <strain evidence="4 5">DSM 6059</strain>
    </source>
</reference>
<evidence type="ECO:0000256" key="2">
    <source>
        <dbReference type="ARBA" id="ARBA00022705"/>
    </source>
</evidence>
<dbReference type="Pfam" id="PF05472">
    <property type="entry name" value="Ter"/>
    <property type="match status" value="1"/>
</dbReference>
<evidence type="ECO:0000313" key="5">
    <source>
        <dbReference type="Proteomes" id="UP000198862"/>
    </source>
</evidence>
<dbReference type="GO" id="GO:0006274">
    <property type="term" value="P:DNA replication termination"/>
    <property type="evidence" value="ECO:0007669"/>
    <property type="project" value="InterPro"/>
</dbReference>
<dbReference type="Proteomes" id="UP000198862">
    <property type="component" value="Unassembled WGS sequence"/>
</dbReference>
<gene>
    <name evidence="4" type="ORF">SAMN02745724_00976</name>
</gene>
<dbReference type="SUPFAM" id="SSF56596">
    <property type="entry name" value="Replication terminator protein (Tus)"/>
    <property type="match status" value="1"/>
</dbReference>
<accession>A0A1I1GVU3</accession>
<evidence type="ECO:0000313" key="4">
    <source>
        <dbReference type="EMBL" id="SFC13293.1"/>
    </source>
</evidence>
<name>A0A1I1GVU3_9GAMM</name>
<keyword evidence="1" id="KW-0963">Cytoplasm</keyword>
<dbReference type="GO" id="GO:0005737">
    <property type="term" value="C:cytoplasm"/>
    <property type="evidence" value="ECO:0007669"/>
    <property type="project" value="InterPro"/>
</dbReference>
<sequence length="294" mass="34086">MMCSMDLKFNVRTQFENVTSLINQLIIEISQQKLIYARYYQLPEMTAQDENKSVKEISVNAFSGNIAFDKCCAAFNDFYKKNNLSGRIIKRHPGIIALESKKPELIESRIKQINSAKNELKKIIVNAGNNDARFDLVHSAVPNLITLCAYRNIHFESQSPYSIRFTWMNKHSIKLLSKSDALSLLNNSETFGNSKVIDLLAWQQLVQKEKLNIASIKDSEKLRIRRPTRVSPQVNIRYDAKNRYHVSAALPFILINPEENVKYGTLKNYIKPEHHPRKKQTHYLIERLYLEKNS</sequence>
<keyword evidence="5" id="KW-1185">Reference proteome</keyword>
<dbReference type="InterPro" id="IPR008865">
    <property type="entry name" value="DNA_replication_term_site-bd"/>
</dbReference>
<proteinExistence type="predicted"/>
<dbReference type="InterPro" id="IPR036381">
    <property type="entry name" value="Tus_dom1"/>
</dbReference>
<keyword evidence="3" id="KW-0238">DNA-binding</keyword>
<dbReference type="GO" id="GO:0003677">
    <property type="term" value="F:DNA binding"/>
    <property type="evidence" value="ECO:0007669"/>
    <property type="project" value="UniProtKB-KW"/>
</dbReference>
<dbReference type="Gene3D" id="3.30.54.10">
    <property type="match status" value="1"/>
</dbReference>
<dbReference type="InterPro" id="IPR036384">
    <property type="entry name" value="Tus_sf"/>
</dbReference>
<dbReference type="Gene3D" id="3.50.14.10">
    <property type="entry name" value="Replication terminator Tus, domain 1 superfamily/Replication terminator Tus"/>
    <property type="match status" value="1"/>
</dbReference>
<organism evidence="4 5">
    <name type="scientific">Pseudoalteromonas denitrificans DSM 6059</name>
    <dbReference type="NCBI Taxonomy" id="1123010"/>
    <lineage>
        <taxon>Bacteria</taxon>
        <taxon>Pseudomonadati</taxon>
        <taxon>Pseudomonadota</taxon>
        <taxon>Gammaproteobacteria</taxon>
        <taxon>Alteromonadales</taxon>
        <taxon>Pseudoalteromonadaceae</taxon>
        <taxon>Pseudoalteromonas</taxon>
    </lineage>
</organism>
<dbReference type="AlphaFoldDB" id="A0A1I1GVU3"/>
<protein>
    <submittedName>
        <fullName evidence="4">DNA replication terminus site binding protein</fullName>
    </submittedName>
</protein>
<dbReference type="STRING" id="1123010.SAMN02745724_00976"/>
<evidence type="ECO:0000256" key="3">
    <source>
        <dbReference type="ARBA" id="ARBA00023125"/>
    </source>
</evidence>
<keyword evidence="2" id="KW-0235">DNA replication</keyword>